<dbReference type="EMBL" id="JBHMDM010000007">
    <property type="protein sequence ID" value="MFB9378040.1"/>
    <property type="molecule type" value="Genomic_DNA"/>
</dbReference>
<dbReference type="Gene3D" id="3.90.950.20">
    <property type="entry name" value="CinA-like"/>
    <property type="match status" value="1"/>
</dbReference>
<dbReference type="NCBIfam" id="TIGR00199">
    <property type="entry name" value="PncC_domain"/>
    <property type="match status" value="1"/>
</dbReference>
<gene>
    <name evidence="2" type="ORF">ACFFVI_13795</name>
</gene>
<organism evidence="2 3">
    <name type="scientific">Kineococcus gynurae</name>
    <dbReference type="NCBI Taxonomy" id="452979"/>
    <lineage>
        <taxon>Bacteria</taxon>
        <taxon>Bacillati</taxon>
        <taxon>Actinomycetota</taxon>
        <taxon>Actinomycetes</taxon>
        <taxon>Kineosporiales</taxon>
        <taxon>Kineosporiaceae</taxon>
        <taxon>Kineococcus</taxon>
    </lineage>
</organism>
<dbReference type="SUPFAM" id="SSF142433">
    <property type="entry name" value="CinA-like"/>
    <property type="match status" value="1"/>
</dbReference>
<comment type="caution">
    <text evidence="2">The sequence shown here is derived from an EMBL/GenBank/DDBJ whole genome shotgun (WGS) entry which is preliminary data.</text>
</comment>
<reference evidence="2 3" key="1">
    <citation type="submission" date="2024-09" db="EMBL/GenBank/DDBJ databases">
        <authorList>
            <person name="Sun Q."/>
            <person name="Mori K."/>
        </authorList>
    </citation>
    <scope>NUCLEOTIDE SEQUENCE [LARGE SCALE GENOMIC DNA]</scope>
    <source>
        <strain evidence="2 3">TISTR 1856</strain>
    </source>
</reference>
<name>A0ABV5LVG5_9ACTN</name>
<proteinExistence type="predicted"/>
<dbReference type="InterPro" id="IPR008136">
    <property type="entry name" value="CinA_C"/>
</dbReference>
<feature type="domain" description="CinA C-terminal" evidence="1">
    <location>
        <begin position="10"/>
        <end position="156"/>
    </location>
</feature>
<sequence>MIPAGPVTPAELVAALAARGWTVATAESLTGGLLCATLVDVPGASAVVRGGVVAYATELKADLLGVDPERLREHGPVDALVARQMAAGVAARLGADVGIATTGVAGPGPSDGHPAGTVHLGLAHPGGTASHRLDLTGDRAGIRRDTVQAALAAVAALLGGTPDAR</sequence>
<dbReference type="Proteomes" id="UP001589748">
    <property type="component" value="Unassembled WGS sequence"/>
</dbReference>
<evidence type="ECO:0000313" key="2">
    <source>
        <dbReference type="EMBL" id="MFB9378040.1"/>
    </source>
</evidence>
<dbReference type="RefSeq" id="WP_380137511.1">
    <property type="nucleotide sequence ID" value="NZ_JBHLUI010000008.1"/>
</dbReference>
<keyword evidence="3" id="KW-1185">Reference proteome</keyword>
<evidence type="ECO:0000313" key="3">
    <source>
        <dbReference type="Proteomes" id="UP001589748"/>
    </source>
</evidence>
<dbReference type="InterPro" id="IPR036653">
    <property type="entry name" value="CinA-like_C"/>
</dbReference>
<evidence type="ECO:0000259" key="1">
    <source>
        <dbReference type="Pfam" id="PF02464"/>
    </source>
</evidence>
<accession>A0ABV5LVG5</accession>
<dbReference type="Pfam" id="PF02464">
    <property type="entry name" value="CinA"/>
    <property type="match status" value="1"/>
</dbReference>
<protein>
    <submittedName>
        <fullName evidence="2">CinA family protein</fullName>
    </submittedName>
</protein>